<proteinExistence type="predicted"/>
<keyword evidence="3" id="KW-1185">Reference proteome</keyword>
<feature type="region of interest" description="Disordered" evidence="1">
    <location>
        <begin position="26"/>
        <end position="56"/>
    </location>
</feature>
<accession>A0AAD7N9P5</accession>
<organism evidence="2 3">
    <name type="scientific">Mycena metata</name>
    <dbReference type="NCBI Taxonomy" id="1033252"/>
    <lineage>
        <taxon>Eukaryota</taxon>
        <taxon>Fungi</taxon>
        <taxon>Dikarya</taxon>
        <taxon>Basidiomycota</taxon>
        <taxon>Agaricomycotina</taxon>
        <taxon>Agaricomycetes</taxon>
        <taxon>Agaricomycetidae</taxon>
        <taxon>Agaricales</taxon>
        <taxon>Marasmiineae</taxon>
        <taxon>Mycenaceae</taxon>
        <taxon>Mycena</taxon>
    </lineage>
</organism>
<feature type="compositionally biased region" description="Gly residues" evidence="1">
    <location>
        <begin position="41"/>
        <end position="53"/>
    </location>
</feature>
<evidence type="ECO:0000256" key="1">
    <source>
        <dbReference type="SAM" id="MobiDB-lite"/>
    </source>
</evidence>
<evidence type="ECO:0000313" key="3">
    <source>
        <dbReference type="Proteomes" id="UP001215598"/>
    </source>
</evidence>
<name>A0AAD7N9P5_9AGAR</name>
<dbReference type="Proteomes" id="UP001215598">
    <property type="component" value="Unassembled WGS sequence"/>
</dbReference>
<reference evidence="2" key="1">
    <citation type="submission" date="2023-03" db="EMBL/GenBank/DDBJ databases">
        <title>Massive genome expansion in bonnet fungi (Mycena s.s.) driven by repeated elements and novel gene families across ecological guilds.</title>
        <authorList>
            <consortium name="Lawrence Berkeley National Laboratory"/>
            <person name="Harder C.B."/>
            <person name="Miyauchi S."/>
            <person name="Viragh M."/>
            <person name="Kuo A."/>
            <person name="Thoen E."/>
            <person name="Andreopoulos B."/>
            <person name="Lu D."/>
            <person name="Skrede I."/>
            <person name="Drula E."/>
            <person name="Henrissat B."/>
            <person name="Morin E."/>
            <person name="Kohler A."/>
            <person name="Barry K."/>
            <person name="LaButti K."/>
            <person name="Morin E."/>
            <person name="Salamov A."/>
            <person name="Lipzen A."/>
            <person name="Mereny Z."/>
            <person name="Hegedus B."/>
            <person name="Baldrian P."/>
            <person name="Stursova M."/>
            <person name="Weitz H."/>
            <person name="Taylor A."/>
            <person name="Grigoriev I.V."/>
            <person name="Nagy L.G."/>
            <person name="Martin F."/>
            <person name="Kauserud H."/>
        </authorList>
    </citation>
    <scope>NUCLEOTIDE SEQUENCE</scope>
    <source>
        <strain evidence="2">CBHHK182m</strain>
    </source>
</reference>
<evidence type="ECO:0000313" key="2">
    <source>
        <dbReference type="EMBL" id="KAJ7751632.1"/>
    </source>
</evidence>
<gene>
    <name evidence="2" type="ORF">B0H16DRAFT_1723989</name>
</gene>
<protein>
    <submittedName>
        <fullName evidence="2">Uncharacterized protein</fullName>
    </submittedName>
</protein>
<sequence length="207" mass="23976">MVEPKSQWEDQFHVLEESDVRVLSDREVREKEQVHDTWGRRGSGGDGGGGGGRDTSDIVLDLTGDKKLHEAIRVEWSKAYSRTNQWREDLVLVEEEMRRTLEFGRYAERQWKARAEARTLMLGKGGIIEPEVKEGVRAYALEQADQELRICERLEQEWGPMRAKAAAYLRGEDMSSLPDVVVDVDEDQRWAEARVYTEEEVENDMYQ</sequence>
<feature type="compositionally biased region" description="Basic and acidic residues" evidence="1">
    <location>
        <begin position="26"/>
        <end position="39"/>
    </location>
</feature>
<dbReference type="AlphaFoldDB" id="A0AAD7N9P5"/>
<comment type="caution">
    <text evidence="2">The sequence shown here is derived from an EMBL/GenBank/DDBJ whole genome shotgun (WGS) entry which is preliminary data.</text>
</comment>
<dbReference type="EMBL" id="JARKIB010000061">
    <property type="protein sequence ID" value="KAJ7751632.1"/>
    <property type="molecule type" value="Genomic_DNA"/>
</dbReference>